<feature type="transmembrane region" description="Helical" evidence="6">
    <location>
        <begin position="416"/>
        <end position="434"/>
    </location>
</feature>
<feature type="transmembrane region" description="Helical" evidence="6">
    <location>
        <begin position="200"/>
        <end position="222"/>
    </location>
</feature>
<feature type="transmembrane region" description="Helical" evidence="6">
    <location>
        <begin position="101"/>
        <end position="122"/>
    </location>
</feature>
<keyword evidence="5 6" id="KW-0472">Membrane</keyword>
<evidence type="ECO:0000256" key="6">
    <source>
        <dbReference type="SAM" id="Phobius"/>
    </source>
</evidence>
<feature type="transmembrane region" description="Helical" evidence="6">
    <location>
        <begin position="61"/>
        <end position="80"/>
    </location>
</feature>
<evidence type="ECO:0000313" key="8">
    <source>
        <dbReference type="Proteomes" id="UP000466517"/>
    </source>
</evidence>
<feature type="transmembrane region" description="Helical" evidence="6">
    <location>
        <begin position="354"/>
        <end position="380"/>
    </location>
</feature>
<dbReference type="Pfam" id="PF01943">
    <property type="entry name" value="Polysacc_synt"/>
    <property type="match status" value="1"/>
</dbReference>
<dbReference type="EMBL" id="AP022610">
    <property type="protein sequence ID" value="BBZ30525.1"/>
    <property type="molecule type" value="Genomic_DNA"/>
</dbReference>
<dbReference type="InterPro" id="IPR002797">
    <property type="entry name" value="Polysacc_synth"/>
</dbReference>
<feature type="transmembrane region" description="Helical" evidence="6">
    <location>
        <begin position="142"/>
        <end position="163"/>
    </location>
</feature>
<evidence type="ECO:0000313" key="7">
    <source>
        <dbReference type="EMBL" id="BBZ30525.1"/>
    </source>
</evidence>
<accession>A0A7I7XMX9</accession>
<feature type="transmembrane region" description="Helical" evidence="6">
    <location>
        <begin position="326"/>
        <end position="348"/>
    </location>
</feature>
<feature type="transmembrane region" description="Helical" evidence="6">
    <location>
        <begin position="446"/>
        <end position="466"/>
    </location>
</feature>
<keyword evidence="2" id="KW-1003">Cell membrane</keyword>
<feature type="transmembrane region" description="Helical" evidence="6">
    <location>
        <begin position="478"/>
        <end position="496"/>
    </location>
</feature>
<dbReference type="Proteomes" id="UP000466517">
    <property type="component" value="Chromosome"/>
</dbReference>
<dbReference type="PANTHER" id="PTHR30250">
    <property type="entry name" value="PST FAMILY PREDICTED COLANIC ACID TRANSPORTER"/>
    <property type="match status" value="1"/>
</dbReference>
<protein>
    <submittedName>
        <fullName evidence="7">Teichoic acid transporter</fullName>
    </submittedName>
</protein>
<keyword evidence="4 6" id="KW-1133">Transmembrane helix</keyword>
<evidence type="ECO:0000256" key="5">
    <source>
        <dbReference type="ARBA" id="ARBA00023136"/>
    </source>
</evidence>
<sequence>MRESAERSRPPAADGDGATGKIQSLRIGATSQILPLLASYGLNLLATPYVVSQLGLHDFGIWAMTGAMAQYAALLDMGAARAAQRFVALFHARGETEKDRAVVGICVTLALCLGTVLALIAFFGADLARNVLHTGDSALTRFLLLCSVCILTCGLVARVLAAASFGRGRQLPPNVGLALLGAAQLAGGVTALAIDGTLRSFAMGTAAGAIVGLCVVTVVIYMDEGRITIGRPRIDLAREIVVFGVHSQVAGAADVVLFQSGKLIAGIVIGPAAAGAYELGIRLIQGVQAFGGAVSVAINTHLTRAYATAGMDGIRAQFARLTRRNAAVAIFLPFLLGATASSAVPLWLGRGHVSAIIVASGLAFGIAVNVATGVCAATMYAIGRPDLAGIEGAVYAALSVVLAIPCALAFGFNGLVAAYACWIPLGNLLGVWFLQSRVGISLKTFARAVAGPFAVALLATALALPINLLAAPQTRADAIVPFLASSAVFCIVYIGLGTKLDYLPSLPVGAVISRLRRNAHAAADGAVPNLVADSARHETAR</sequence>
<comment type="subcellular location">
    <subcellularLocation>
        <location evidence="1">Cell membrane</location>
        <topology evidence="1">Multi-pass membrane protein</topology>
    </subcellularLocation>
</comment>
<dbReference type="GO" id="GO:0005886">
    <property type="term" value="C:plasma membrane"/>
    <property type="evidence" value="ECO:0007669"/>
    <property type="project" value="UniProtKB-SubCell"/>
</dbReference>
<evidence type="ECO:0000256" key="3">
    <source>
        <dbReference type="ARBA" id="ARBA00022692"/>
    </source>
</evidence>
<keyword evidence="3 6" id="KW-0812">Transmembrane</keyword>
<dbReference type="InterPro" id="IPR050833">
    <property type="entry name" value="Poly_Biosynth_Transport"/>
</dbReference>
<dbReference type="KEGG" id="mmag:MMAD_48200"/>
<evidence type="ECO:0000256" key="4">
    <source>
        <dbReference type="ARBA" id="ARBA00022989"/>
    </source>
</evidence>
<dbReference type="PANTHER" id="PTHR30250:SF26">
    <property type="entry name" value="PSMA PROTEIN"/>
    <property type="match status" value="1"/>
</dbReference>
<organism evidence="7 8">
    <name type="scientific">Mycolicibacterium madagascariense</name>
    <dbReference type="NCBI Taxonomy" id="212765"/>
    <lineage>
        <taxon>Bacteria</taxon>
        <taxon>Bacillati</taxon>
        <taxon>Actinomycetota</taxon>
        <taxon>Actinomycetes</taxon>
        <taxon>Mycobacteriales</taxon>
        <taxon>Mycobacteriaceae</taxon>
        <taxon>Mycolicibacterium</taxon>
    </lineage>
</organism>
<evidence type="ECO:0000256" key="2">
    <source>
        <dbReference type="ARBA" id="ARBA00022475"/>
    </source>
</evidence>
<evidence type="ECO:0000256" key="1">
    <source>
        <dbReference type="ARBA" id="ARBA00004651"/>
    </source>
</evidence>
<feature type="transmembrane region" description="Helical" evidence="6">
    <location>
        <begin position="33"/>
        <end position="55"/>
    </location>
</feature>
<gene>
    <name evidence="7" type="ORF">MMAD_48200</name>
</gene>
<keyword evidence="8" id="KW-1185">Reference proteome</keyword>
<feature type="transmembrane region" description="Helical" evidence="6">
    <location>
        <begin position="392"/>
        <end position="410"/>
    </location>
</feature>
<proteinExistence type="predicted"/>
<dbReference type="AlphaFoldDB" id="A0A7I7XMX9"/>
<feature type="transmembrane region" description="Helical" evidence="6">
    <location>
        <begin position="175"/>
        <end position="194"/>
    </location>
</feature>
<name>A0A7I7XMX9_9MYCO</name>
<dbReference type="RefSeq" id="WP_163741898.1">
    <property type="nucleotide sequence ID" value="NZ_AP022610.1"/>
</dbReference>
<reference evidence="7 8" key="1">
    <citation type="journal article" date="2019" name="Emerg. Microbes Infect.">
        <title>Comprehensive subspecies identification of 175 nontuberculous mycobacteria species based on 7547 genomic profiles.</title>
        <authorList>
            <person name="Matsumoto Y."/>
            <person name="Kinjo T."/>
            <person name="Motooka D."/>
            <person name="Nabeya D."/>
            <person name="Jung N."/>
            <person name="Uechi K."/>
            <person name="Horii T."/>
            <person name="Iida T."/>
            <person name="Fujita J."/>
            <person name="Nakamura S."/>
        </authorList>
    </citation>
    <scope>NUCLEOTIDE SEQUENCE [LARGE SCALE GENOMIC DNA]</scope>
    <source>
        <strain evidence="7 8">JCM 13574</strain>
    </source>
</reference>